<keyword evidence="1" id="KW-0732">Signal</keyword>
<evidence type="ECO:0000313" key="2">
    <source>
        <dbReference type="EMBL" id="TYS88515.1"/>
    </source>
</evidence>
<feature type="chain" id="PRO_5030116749" evidence="1">
    <location>
        <begin position="26"/>
        <end position="311"/>
    </location>
</feature>
<dbReference type="OrthoDB" id="2974088at2"/>
<dbReference type="EMBL" id="VTEZ01000001">
    <property type="protein sequence ID" value="TYS88515.1"/>
    <property type="molecule type" value="Genomic_DNA"/>
</dbReference>
<name>A0A5D4U3W4_9BACI</name>
<dbReference type="Proteomes" id="UP000324269">
    <property type="component" value="Unassembled WGS sequence"/>
</dbReference>
<protein>
    <submittedName>
        <fullName evidence="2">Uncharacterized protein</fullName>
    </submittedName>
</protein>
<accession>A0A5D4U3W4</accession>
<reference evidence="2 3" key="1">
    <citation type="submission" date="2019-08" db="EMBL/GenBank/DDBJ databases">
        <title>Bacillus genomes from the desert of Cuatro Cienegas, Coahuila.</title>
        <authorList>
            <person name="Olmedo-Alvarez G."/>
        </authorList>
    </citation>
    <scope>NUCLEOTIDE SEQUENCE [LARGE SCALE GENOMIC DNA]</scope>
    <source>
        <strain evidence="2 3">CH87b_3T</strain>
    </source>
</reference>
<feature type="signal peptide" evidence="1">
    <location>
        <begin position="1"/>
        <end position="25"/>
    </location>
</feature>
<organism evidence="2 3">
    <name type="scientific">Rossellomorea aquimaris</name>
    <dbReference type="NCBI Taxonomy" id="189382"/>
    <lineage>
        <taxon>Bacteria</taxon>
        <taxon>Bacillati</taxon>
        <taxon>Bacillota</taxon>
        <taxon>Bacilli</taxon>
        <taxon>Bacillales</taxon>
        <taxon>Bacillaceae</taxon>
        <taxon>Rossellomorea</taxon>
    </lineage>
</organism>
<dbReference type="RefSeq" id="WP_148967815.1">
    <property type="nucleotide sequence ID" value="NZ_JBNIKW010000001.1"/>
</dbReference>
<evidence type="ECO:0000313" key="3">
    <source>
        <dbReference type="Proteomes" id="UP000324269"/>
    </source>
</evidence>
<proteinExistence type="predicted"/>
<dbReference type="AlphaFoldDB" id="A0A5D4U3W4"/>
<comment type="caution">
    <text evidence="2">The sequence shown here is derived from an EMBL/GenBank/DDBJ whole genome shotgun (WGS) entry which is preliminary data.</text>
</comment>
<evidence type="ECO:0000256" key="1">
    <source>
        <dbReference type="SAM" id="SignalP"/>
    </source>
</evidence>
<sequence>MKKLLWAILTFGLLFSLVSLNEAHATNVQNVNDIKFSVQDTENLKSLGFTNEELIQMTEEEYLANKDIKGEIVDTETKYIKTIIYGDTLDEQSIDSHKRFLDTPGNTVTIELDEDTFNQELKAEENPIKTLDTTNTEYKKFTTTISKISSTKYRLKNTLTWKKMPSTREWDVSGVGINETYWAPVPNSQYGKQNWTKHSTCFGYEYGSATYNTSSSYWKKGSGGYAHKMNLPNNDFGGGCGHKSVTALSSYMYYDVSRQQSTRQIDAYGRYSHQTSSLSTSVSFSITGPSLSISPSNRFDGPISTHAQVKW</sequence>
<gene>
    <name evidence="2" type="ORF">FZC85_03570</name>
</gene>